<dbReference type="OrthoDB" id="2816594at2759"/>
<evidence type="ECO:0000313" key="2">
    <source>
        <dbReference type="Proteomes" id="UP000218811"/>
    </source>
</evidence>
<protein>
    <submittedName>
        <fullName evidence="1">Uncharacterized protein</fullName>
    </submittedName>
</protein>
<dbReference type="AlphaFoldDB" id="A0A2H3J7I1"/>
<accession>A0A2H3J7I1</accession>
<proteinExistence type="predicted"/>
<gene>
    <name evidence="1" type="ORF">WOLCODRAFT_161375</name>
</gene>
<sequence length="163" mass="17377">MPGFCALCSRMSKISDCRGAGKDGRAALRYKAGRAGAWADGQALADSLCRLATTATDSLAVQPRSPSSIPVLLPPPTSRAPSVSFALPADPRADPPQMCHRQLRFYRAAACGHLTFTGDTYIDCKARDCAHSALHPPDCGTPPAVCRCRRYYTCVCPPVRVPA</sequence>
<dbReference type="EMBL" id="KB467942">
    <property type="protein sequence ID" value="PCH38200.1"/>
    <property type="molecule type" value="Genomic_DNA"/>
</dbReference>
<keyword evidence="2" id="KW-1185">Reference proteome</keyword>
<reference evidence="1 2" key="1">
    <citation type="journal article" date="2012" name="Science">
        <title>The Paleozoic origin of enzymatic lignin decomposition reconstructed from 31 fungal genomes.</title>
        <authorList>
            <person name="Floudas D."/>
            <person name="Binder M."/>
            <person name="Riley R."/>
            <person name="Barry K."/>
            <person name="Blanchette R.A."/>
            <person name="Henrissat B."/>
            <person name="Martinez A.T."/>
            <person name="Otillar R."/>
            <person name="Spatafora J.W."/>
            <person name="Yadav J.S."/>
            <person name="Aerts A."/>
            <person name="Benoit I."/>
            <person name="Boyd A."/>
            <person name="Carlson A."/>
            <person name="Copeland A."/>
            <person name="Coutinho P.M."/>
            <person name="de Vries R.P."/>
            <person name="Ferreira P."/>
            <person name="Findley K."/>
            <person name="Foster B."/>
            <person name="Gaskell J."/>
            <person name="Glotzer D."/>
            <person name="Gorecki P."/>
            <person name="Heitman J."/>
            <person name="Hesse C."/>
            <person name="Hori C."/>
            <person name="Igarashi K."/>
            <person name="Jurgens J.A."/>
            <person name="Kallen N."/>
            <person name="Kersten P."/>
            <person name="Kohler A."/>
            <person name="Kuees U."/>
            <person name="Kumar T.K.A."/>
            <person name="Kuo A."/>
            <person name="LaButti K."/>
            <person name="Larrondo L.F."/>
            <person name="Lindquist E."/>
            <person name="Ling A."/>
            <person name="Lombard V."/>
            <person name="Lucas S."/>
            <person name="Lundell T."/>
            <person name="Martin R."/>
            <person name="McLaughlin D.J."/>
            <person name="Morgenstern I."/>
            <person name="Morin E."/>
            <person name="Murat C."/>
            <person name="Nagy L.G."/>
            <person name="Nolan M."/>
            <person name="Ohm R.A."/>
            <person name="Patyshakuliyeva A."/>
            <person name="Rokas A."/>
            <person name="Ruiz-Duenas F.J."/>
            <person name="Sabat G."/>
            <person name="Salamov A."/>
            <person name="Samejima M."/>
            <person name="Schmutz J."/>
            <person name="Slot J.C."/>
            <person name="St John F."/>
            <person name="Stenlid J."/>
            <person name="Sun H."/>
            <person name="Sun S."/>
            <person name="Syed K."/>
            <person name="Tsang A."/>
            <person name="Wiebenga A."/>
            <person name="Young D."/>
            <person name="Pisabarro A."/>
            <person name="Eastwood D.C."/>
            <person name="Martin F."/>
            <person name="Cullen D."/>
            <person name="Grigoriev I.V."/>
            <person name="Hibbett D.S."/>
        </authorList>
    </citation>
    <scope>NUCLEOTIDE SEQUENCE [LARGE SCALE GENOMIC DNA]</scope>
    <source>
        <strain evidence="1 2">MD-104</strain>
    </source>
</reference>
<dbReference type="Proteomes" id="UP000218811">
    <property type="component" value="Unassembled WGS sequence"/>
</dbReference>
<evidence type="ECO:0000313" key="1">
    <source>
        <dbReference type="EMBL" id="PCH38200.1"/>
    </source>
</evidence>
<name>A0A2H3J7I1_WOLCO</name>
<organism evidence="1 2">
    <name type="scientific">Wolfiporia cocos (strain MD-104)</name>
    <name type="common">Brown rot fungus</name>
    <dbReference type="NCBI Taxonomy" id="742152"/>
    <lineage>
        <taxon>Eukaryota</taxon>
        <taxon>Fungi</taxon>
        <taxon>Dikarya</taxon>
        <taxon>Basidiomycota</taxon>
        <taxon>Agaricomycotina</taxon>
        <taxon>Agaricomycetes</taxon>
        <taxon>Polyporales</taxon>
        <taxon>Phaeolaceae</taxon>
        <taxon>Wolfiporia</taxon>
    </lineage>
</organism>